<dbReference type="KEGG" id="yti:FNA67_17675"/>
<dbReference type="EMBL" id="CP041690">
    <property type="protein sequence ID" value="QEE21897.1"/>
    <property type="molecule type" value="Genomic_DNA"/>
</dbReference>
<organism evidence="2 3">
    <name type="scientific">Paradevosia tibetensis</name>
    <dbReference type="NCBI Taxonomy" id="1447062"/>
    <lineage>
        <taxon>Bacteria</taxon>
        <taxon>Pseudomonadati</taxon>
        <taxon>Pseudomonadota</taxon>
        <taxon>Alphaproteobacteria</taxon>
        <taxon>Hyphomicrobiales</taxon>
        <taxon>Devosiaceae</taxon>
        <taxon>Paradevosia</taxon>
    </lineage>
</organism>
<feature type="transmembrane region" description="Helical" evidence="1">
    <location>
        <begin position="28"/>
        <end position="48"/>
    </location>
</feature>
<keyword evidence="3" id="KW-1185">Reference proteome</keyword>
<name>A0A5B9DRP6_9HYPH</name>
<dbReference type="InterPro" id="IPR045519">
    <property type="entry name" value="DUF6476"/>
</dbReference>
<gene>
    <name evidence="2" type="ORF">FNA67_17675</name>
</gene>
<evidence type="ECO:0000256" key="1">
    <source>
        <dbReference type="SAM" id="Phobius"/>
    </source>
</evidence>
<keyword evidence="1" id="KW-0472">Membrane</keyword>
<accession>A0A5B9DRP6</accession>
<keyword evidence="1" id="KW-0812">Transmembrane</keyword>
<dbReference type="OrthoDB" id="7949620at2"/>
<evidence type="ECO:0000313" key="2">
    <source>
        <dbReference type="EMBL" id="QEE21897.1"/>
    </source>
</evidence>
<keyword evidence="1" id="KW-1133">Transmembrane helix</keyword>
<dbReference type="Pfam" id="PF20082">
    <property type="entry name" value="DUF6476"/>
    <property type="match status" value="1"/>
</dbReference>
<dbReference type="AlphaFoldDB" id="A0A5B9DRP6"/>
<reference evidence="2 3" key="1">
    <citation type="journal article" date="2015" name="Int. J. Syst. Evol. Microbiol.">
        <title>Youhaiella tibetensis gen. nov., sp. nov., isolated from subsurface sediment.</title>
        <authorList>
            <person name="Wang Y.X."/>
            <person name="Huang F.Q."/>
            <person name="Nogi Y."/>
            <person name="Pang S.J."/>
            <person name="Wang P.K."/>
            <person name="Lv J."/>
        </authorList>
    </citation>
    <scope>NUCLEOTIDE SEQUENCE [LARGE SCALE GENOMIC DNA]</scope>
    <source>
        <strain evidence="3">fig4</strain>
    </source>
</reference>
<proteinExistence type="predicted"/>
<evidence type="ECO:0008006" key="4">
    <source>
        <dbReference type="Google" id="ProtNLM"/>
    </source>
</evidence>
<dbReference type="Proteomes" id="UP000321062">
    <property type="component" value="Chromosome"/>
</dbReference>
<sequence length="119" mass="12295">MSAPDPSAENQTLSPEAQAIIARAKRSFMFSIGLLLVGFIAIAIALVYRSSQSAPASATAPAGAYAAQALRLPQGAEVVSAVASNGTVSVTYRIGPAMQVRIFDGATGEMKQQLDIVVE</sequence>
<dbReference type="RefSeq" id="WP_147657310.1">
    <property type="nucleotide sequence ID" value="NZ_BMFM01000002.1"/>
</dbReference>
<evidence type="ECO:0000313" key="3">
    <source>
        <dbReference type="Proteomes" id="UP000321062"/>
    </source>
</evidence>
<protein>
    <recommendedName>
        <fullName evidence="4">Fimbrial protein</fullName>
    </recommendedName>
</protein>